<evidence type="ECO:0000313" key="1">
    <source>
        <dbReference type="EMBL" id="PMD21208.1"/>
    </source>
</evidence>
<dbReference type="EMBL" id="KZ613482">
    <property type="protein sequence ID" value="PMD21208.1"/>
    <property type="molecule type" value="Genomic_DNA"/>
</dbReference>
<name>A0A2J6Q4J8_9HELO</name>
<dbReference type="SUPFAM" id="SSF81301">
    <property type="entry name" value="Nucleotidyltransferase"/>
    <property type="match status" value="1"/>
</dbReference>
<keyword evidence="2" id="KW-1185">Reference proteome</keyword>
<organism evidence="1 2">
    <name type="scientific">Hyaloscypha hepaticicola</name>
    <dbReference type="NCBI Taxonomy" id="2082293"/>
    <lineage>
        <taxon>Eukaryota</taxon>
        <taxon>Fungi</taxon>
        <taxon>Dikarya</taxon>
        <taxon>Ascomycota</taxon>
        <taxon>Pezizomycotina</taxon>
        <taxon>Leotiomycetes</taxon>
        <taxon>Helotiales</taxon>
        <taxon>Hyaloscyphaceae</taxon>
        <taxon>Hyaloscypha</taxon>
    </lineage>
</organism>
<dbReference type="InterPro" id="IPR043519">
    <property type="entry name" value="NT_sf"/>
</dbReference>
<protein>
    <submittedName>
        <fullName evidence="1">Uncharacterized protein</fullName>
    </submittedName>
</protein>
<evidence type="ECO:0000313" key="2">
    <source>
        <dbReference type="Proteomes" id="UP000235672"/>
    </source>
</evidence>
<dbReference type="Proteomes" id="UP000235672">
    <property type="component" value="Unassembled WGS sequence"/>
</dbReference>
<reference evidence="1 2" key="1">
    <citation type="submission" date="2016-05" db="EMBL/GenBank/DDBJ databases">
        <title>A degradative enzymes factory behind the ericoid mycorrhizal symbiosis.</title>
        <authorList>
            <consortium name="DOE Joint Genome Institute"/>
            <person name="Martino E."/>
            <person name="Morin E."/>
            <person name="Grelet G."/>
            <person name="Kuo A."/>
            <person name="Kohler A."/>
            <person name="Daghino S."/>
            <person name="Barry K."/>
            <person name="Choi C."/>
            <person name="Cichocki N."/>
            <person name="Clum A."/>
            <person name="Copeland A."/>
            <person name="Hainaut M."/>
            <person name="Haridas S."/>
            <person name="Labutti K."/>
            <person name="Lindquist E."/>
            <person name="Lipzen A."/>
            <person name="Khouja H.-R."/>
            <person name="Murat C."/>
            <person name="Ohm R."/>
            <person name="Olson A."/>
            <person name="Spatafora J."/>
            <person name="Veneault-Fourrey C."/>
            <person name="Henrissat B."/>
            <person name="Grigoriev I."/>
            <person name="Martin F."/>
            <person name="Perotto S."/>
        </authorList>
    </citation>
    <scope>NUCLEOTIDE SEQUENCE [LARGE SCALE GENOMIC DNA]</scope>
    <source>
        <strain evidence="1 2">UAMH 7357</strain>
    </source>
</reference>
<dbReference type="AlphaFoldDB" id="A0A2J6Q4J8"/>
<proteinExistence type="predicted"/>
<sequence length="194" mass="21584">MSAHLSDVEAVREAAQAVGRVLGDQAYAIIGGAGCALLGSPGTTTDVGIDVPRGQTTEIRKLFKAQEGFVVEKRTLHTYFSSNPRVDIEILTPPMLFKEEFDASTPTVRIGSAKVRKLALLLNAKCHSIMGRGEAKRRSDAHDIAFLLRWCQEHGDLPKSEDCPRVTREFLEWYIAHFGGEEDWRNNGFDSHMR</sequence>
<dbReference type="OrthoDB" id="5419802at2759"/>
<gene>
    <name evidence="1" type="ORF">NA56DRAFT_645895</name>
</gene>
<accession>A0A2J6Q4J8</accession>